<dbReference type="SUPFAM" id="SSF53474">
    <property type="entry name" value="alpha/beta-Hydrolases"/>
    <property type="match status" value="2"/>
</dbReference>
<comment type="similarity">
    <text evidence="1">Belongs to the peptidase S33 family.</text>
</comment>
<evidence type="ECO:0000259" key="5">
    <source>
        <dbReference type="Pfam" id="PF08386"/>
    </source>
</evidence>
<dbReference type="InterPro" id="IPR013595">
    <property type="entry name" value="Pept_S33_TAP-like_C"/>
</dbReference>
<comment type="caution">
    <text evidence="6">The sequence shown here is derived from an EMBL/GenBank/DDBJ whole genome shotgun (WGS) entry which is preliminary data.</text>
</comment>
<name>A0A5R8Z1A5_9ACTN</name>
<dbReference type="InterPro" id="IPR000073">
    <property type="entry name" value="AB_hydrolase_1"/>
</dbReference>
<dbReference type="OrthoDB" id="4006962at2"/>
<reference evidence="6" key="1">
    <citation type="submission" date="2019-05" db="EMBL/GenBank/DDBJ databases">
        <title>Isolation, diversity and antifungal activity of Actinobacteria from wheat.</title>
        <authorList>
            <person name="Yu B."/>
        </authorList>
    </citation>
    <scope>NUCLEOTIDE SEQUENCE [LARGE SCALE GENOMIC DNA]</scope>
    <source>
        <strain evidence="6">NEAU-HEGS1-5</strain>
    </source>
</reference>
<gene>
    <name evidence="6" type="ORF">FED44_14740</name>
</gene>
<evidence type="ECO:0000313" key="6">
    <source>
        <dbReference type="EMBL" id="TLP59558.1"/>
    </source>
</evidence>
<evidence type="ECO:0000256" key="2">
    <source>
        <dbReference type="ARBA" id="ARBA00022729"/>
    </source>
</evidence>
<dbReference type="Proteomes" id="UP000309033">
    <property type="component" value="Unassembled WGS sequence"/>
</dbReference>
<keyword evidence="3 6" id="KW-0378">Hydrolase</keyword>
<feature type="domain" description="AB hydrolase-1" evidence="4">
    <location>
        <begin position="205"/>
        <end position="307"/>
    </location>
</feature>
<dbReference type="Pfam" id="PF08386">
    <property type="entry name" value="Abhydrolase_4"/>
    <property type="match status" value="1"/>
</dbReference>
<dbReference type="PANTHER" id="PTHR43248:SF29">
    <property type="entry name" value="TRIPEPTIDYL AMINOPEPTIDASE"/>
    <property type="match status" value="1"/>
</dbReference>
<dbReference type="Pfam" id="PF00561">
    <property type="entry name" value="Abhydrolase_1"/>
    <property type="match status" value="1"/>
</dbReference>
<proteinExistence type="inferred from homology"/>
<dbReference type="PANTHER" id="PTHR43248">
    <property type="entry name" value="2-SUCCINYL-6-HYDROXY-2,4-CYCLOHEXADIENE-1-CARBOXYLATE SYNTHASE"/>
    <property type="match status" value="1"/>
</dbReference>
<evidence type="ECO:0000256" key="1">
    <source>
        <dbReference type="ARBA" id="ARBA00010088"/>
    </source>
</evidence>
<evidence type="ECO:0000259" key="4">
    <source>
        <dbReference type="Pfam" id="PF00561"/>
    </source>
</evidence>
<evidence type="ECO:0000313" key="7">
    <source>
        <dbReference type="Proteomes" id="UP000309033"/>
    </source>
</evidence>
<organism evidence="6 7">
    <name type="scientific">Microbispora triticiradicis</name>
    <dbReference type="NCBI Taxonomy" id="2200763"/>
    <lineage>
        <taxon>Bacteria</taxon>
        <taxon>Bacillati</taxon>
        <taxon>Actinomycetota</taxon>
        <taxon>Actinomycetes</taxon>
        <taxon>Streptosporangiales</taxon>
        <taxon>Streptosporangiaceae</taxon>
        <taxon>Microbispora</taxon>
    </lineage>
</organism>
<dbReference type="GO" id="GO:0016787">
    <property type="term" value="F:hydrolase activity"/>
    <property type="evidence" value="ECO:0007669"/>
    <property type="project" value="UniProtKB-KW"/>
</dbReference>
<dbReference type="Gene3D" id="3.40.50.1820">
    <property type="entry name" value="alpha/beta hydrolase"/>
    <property type="match status" value="1"/>
</dbReference>
<dbReference type="EMBL" id="VANP01000005">
    <property type="protein sequence ID" value="TLP59558.1"/>
    <property type="molecule type" value="Genomic_DNA"/>
</dbReference>
<keyword evidence="2" id="KW-0732">Signal</keyword>
<sequence length="515" mass="55717">MPRPCRRHSRYLYGERMTKPAKQPVRPAPVRSAHRVKTVPVVLSALSTLLGPAVLPAAVRATPNLTWSGCPVGQGPADMECATVEVPVDWSAPGETTIRLDLARLPATGPSPRLGSVLVVSDGGPGIQGVLSSTPESFTKLREHFDVVGYNPRTSVAGRYLPPSCGVPGLPLNDPRDRAAYEVQAAALERLVQRCRRDDTTGLADHLDSDSVARDMEAIRTALGQDRLTMLAFSYGGVPAAAYARLYPAHVRAMVFDATPDATVGWRGVERAQLRATEAAFTRFTNWCADDDACALRGWNVRTLWRRMITSVGRRPVMYASARLGEIRLTDLHLKAVARLVLPVPERAPEFADALRKASKGDFAWFGEQVLGVSASWSSPGAVATRCPDGLVRLGYEALVSDHRHSERISHNFGGGVGIGLEALACSGWRHRPVNPLRPLPTGLPPALGLGGDRDFPVTELLMSRIPGSVAVRYDGPVHVVYLRAKDPCVTGYADRYLTRLTVTPAGTVCSLRRP</sequence>
<dbReference type="AlphaFoldDB" id="A0A5R8Z1A5"/>
<protein>
    <submittedName>
        <fullName evidence="6">Alpha/beta hydrolase</fullName>
    </submittedName>
</protein>
<dbReference type="InterPro" id="IPR029058">
    <property type="entry name" value="AB_hydrolase_fold"/>
</dbReference>
<dbReference type="InterPro" id="IPR051601">
    <property type="entry name" value="Serine_prot/Carboxylest_S33"/>
</dbReference>
<evidence type="ECO:0000256" key="3">
    <source>
        <dbReference type="ARBA" id="ARBA00022801"/>
    </source>
</evidence>
<accession>A0A5R8Z1A5</accession>
<feature type="domain" description="Peptidase S33 tripeptidyl aminopeptidase-like C-terminal" evidence="5">
    <location>
        <begin position="424"/>
        <end position="510"/>
    </location>
</feature>
<keyword evidence="7" id="KW-1185">Reference proteome</keyword>